<evidence type="ECO:0000313" key="2">
    <source>
        <dbReference type="Proteomes" id="UP000654075"/>
    </source>
</evidence>
<accession>A0A813F0M7</accession>
<reference evidence="1" key="1">
    <citation type="submission" date="2021-02" db="EMBL/GenBank/DDBJ databases">
        <authorList>
            <person name="Dougan E. K."/>
            <person name="Rhodes N."/>
            <person name="Thang M."/>
            <person name="Chan C."/>
        </authorList>
    </citation>
    <scope>NUCLEOTIDE SEQUENCE</scope>
</reference>
<feature type="non-terminal residue" evidence="1">
    <location>
        <position position="179"/>
    </location>
</feature>
<sequence>ALGLAVWLSWPRKRASKEEALLALRHLQEDCASVYAQVEDAVLRAELPRDVLSASEGGDESEKLDQVLDQPLVLGGALRAAAERAAQELPKGVAESAEDLEAVFENFSEEPEFQEAIAELGAMHKACLQSGSLLPEASGQGPVDEATDDQLLETLRALGHARAERLFLLSASVADGVAV</sequence>
<protein>
    <submittedName>
        <fullName evidence="1">Uncharacterized protein</fullName>
    </submittedName>
</protein>
<dbReference type="AlphaFoldDB" id="A0A813F0M7"/>
<feature type="non-terminal residue" evidence="1">
    <location>
        <position position="1"/>
    </location>
</feature>
<comment type="caution">
    <text evidence="1">The sequence shown here is derived from an EMBL/GenBank/DDBJ whole genome shotgun (WGS) entry which is preliminary data.</text>
</comment>
<evidence type="ECO:0000313" key="1">
    <source>
        <dbReference type="EMBL" id="CAE8607067.1"/>
    </source>
</evidence>
<name>A0A813F0M7_POLGL</name>
<keyword evidence="2" id="KW-1185">Reference proteome</keyword>
<organism evidence="1 2">
    <name type="scientific">Polarella glacialis</name>
    <name type="common">Dinoflagellate</name>
    <dbReference type="NCBI Taxonomy" id="89957"/>
    <lineage>
        <taxon>Eukaryota</taxon>
        <taxon>Sar</taxon>
        <taxon>Alveolata</taxon>
        <taxon>Dinophyceae</taxon>
        <taxon>Suessiales</taxon>
        <taxon>Suessiaceae</taxon>
        <taxon>Polarella</taxon>
    </lineage>
</organism>
<proteinExistence type="predicted"/>
<dbReference type="Proteomes" id="UP000654075">
    <property type="component" value="Unassembled WGS sequence"/>
</dbReference>
<dbReference type="EMBL" id="CAJNNV010020363">
    <property type="protein sequence ID" value="CAE8607067.1"/>
    <property type="molecule type" value="Genomic_DNA"/>
</dbReference>
<gene>
    <name evidence="1" type="ORF">PGLA1383_LOCUS25012</name>
</gene>